<protein>
    <recommendedName>
        <fullName evidence="6">Bifunctional inhibitor/plant lipid transfer protein/seed storage helical domain-containing protein</fullName>
    </recommendedName>
</protein>
<dbReference type="PANTHER" id="PTHR33044">
    <property type="entry name" value="BIFUNCTIONAL INHIBITOR/LIPID-TRANSFER PROTEIN/SEED STORAGE 2S ALBUMIN SUPERFAMILY PROTEIN-RELATED"/>
    <property type="match status" value="1"/>
</dbReference>
<evidence type="ECO:0000256" key="3">
    <source>
        <dbReference type="ARBA" id="ARBA00023157"/>
    </source>
</evidence>
<keyword evidence="8" id="KW-1185">Reference proteome</keyword>
<comment type="caution">
    <text evidence="7">The sequence shown here is derived from an EMBL/GenBank/DDBJ whole genome shotgun (WGS) entry which is preliminary data.</text>
</comment>
<evidence type="ECO:0000313" key="7">
    <source>
        <dbReference type="EMBL" id="KAJ1689111.1"/>
    </source>
</evidence>
<comment type="similarity">
    <text evidence="1">Belongs to the plant LTP family.</text>
</comment>
<dbReference type="InterPro" id="IPR043325">
    <property type="entry name" value="LTSS"/>
</dbReference>
<dbReference type="SUPFAM" id="SSF47699">
    <property type="entry name" value="Bifunctional inhibitor/lipid-transfer protein/seed storage 2S albumin"/>
    <property type="match status" value="1"/>
</dbReference>
<feature type="domain" description="Bifunctional inhibitor/plant lipid transfer protein/seed storage helical" evidence="6">
    <location>
        <begin position="14"/>
        <end position="106"/>
    </location>
</feature>
<evidence type="ECO:0000256" key="2">
    <source>
        <dbReference type="ARBA" id="ARBA00022729"/>
    </source>
</evidence>
<evidence type="ECO:0000259" key="6">
    <source>
        <dbReference type="Pfam" id="PF14368"/>
    </source>
</evidence>
<dbReference type="CDD" id="cd00010">
    <property type="entry name" value="AAI_LTSS"/>
    <property type="match status" value="1"/>
</dbReference>
<dbReference type="Gene3D" id="1.10.110.10">
    <property type="entry name" value="Plant lipid-transfer and hydrophobic proteins"/>
    <property type="match status" value="1"/>
</dbReference>
<gene>
    <name evidence="7" type="ORF">LUZ63_013266</name>
</gene>
<evidence type="ECO:0000256" key="5">
    <source>
        <dbReference type="SAM" id="SignalP"/>
    </source>
</evidence>
<keyword evidence="2 5" id="KW-0732">Signal</keyword>
<proteinExistence type="inferred from homology"/>
<dbReference type="Pfam" id="PF14368">
    <property type="entry name" value="LTP_2"/>
    <property type="match status" value="1"/>
</dbReference>
<keyword evidence="4" id="KW-0325">Glycoprotein</keyword>
<evidence type="ECO:0000256" key="4">
    <source>
        <dbReference type="ARBA" id="ARBA00023180"/>
    </source>
</evidence>
<feature type="signal peptide" evidence="5">
    <location>
        <begin position="1"/>
        <end position="27"/>
    </location>
</feature>
<dbReference type="EMBL" id="JAMQYH010000004">
    <property type="protein sequence ID" value="KAJ1689111.1"/>
    <property type="molecule type" value="Genomic_DNA"/>
</dbReference>
<dbReference type="AlphaFoldDB" id="A0A9Q0HK18"/>
<dbReference type="InterPro" id="IPR036312">
    <property type="entry name" value="Bifun_inhib/LTP/seed_sf"/>
</dbReference>
<evidence type="ECO:0000313" key="8">
    <source>
        <dbReference type="Proteomes" id="UP001151287"/>
    </source>
</evidence>
<accession>A0A9Q0HK18</accession>
<name>A0A9Q0HK18_9POAL</name>
<reference evidence="7" key="1">
    <citation type="journal article" date="2022" name="Cell">
        <title>Repeat-based holocentromeres influence genome architecture and karyotype evolution.</title>
        <authorList>
            <person name="Hofstatter P.G."/>
            <person name="Thangavel G."/>
            <person name="Lux T."/>
            <person name="Neumann P."/>
            <person name="Vondrak T."/>
            <person name="Novak P."/>
            <person name="Zhang M."/>
            <person name="Costa L."/>
            <person name="Castellani M."/>
            <person name="Scott A."/>
            <person name="Toegelov H."/>
            <person name="Fuchs J."/>
            <person name="Mata-Sucre Y."/>
            <person name="Dias Y."/>
            <person name="Vanzela A.L.L."/>
            <person name="Huettel B."/>
            <person name="Almeida C.C.S."/>
            <person name="Simkova H."/>
            <person name="Souza G."/>
            <person name="Pedrosa-Harand A."/>
            <person name="Macas J."/>
            <person name="Mayer K.F.X."/>
            <person name="Houben A."/>
            <person name="Marques A."/>
        </authorList>
    </citation>
    <scope>NUCLEOTIDE SEQUENCE</scope>
    <source>
        <strain evidence="7">RhyBre1mFocal</strain>
    </source>
</reference>
<keyword evidence="3" id="KW-1015">Disulfide bond</keyword>
<evidence type="ECO:0000256" key="1">
    <source>
        <dbReference type="ARBA" id="ARBA00009748"/>
    </source>
</evidence>
<feature type="chain" id="PRO_5040160999" description="Bifunctional inhibitor/plant lipid transfer protein/seed storage helical domain-containing protein" evidence="5">
    <location>
        <begin position="28"/>
        <end position="149"/>
    </location>
</feature>
<organism evidence="7 8">
    <name type="scientific">Rhynchospora breviuscula</name>
    <dbReference type="NCBI Taxonomy" id="2022672"/>
    <lineage>
        <taxon>Eukaryota</taxon>
        <taxon>Viridiplantae</taxon>
        <taxon>Streptophyta</taxon>
        <taxon>Embryophyta</taxon>
        <taxon>Tracheophyta</taxon>
        <taxon>Spermatophyta</taxon>
        <taxon>Magnoliopsida</taxon>
        <taxon>Liliopsida</taxon>
        <taxon>Poales</taxon>
        <taxon>Cyperaceae</taxon>
        <taxon>Cyperoideae</taxon>
        <taxon>Rhynchosporeae</taxon>
        <taxon>Rhynchospora</taxon>
    </lineage>
</organism>
<dbReference type="Proteomes" id="UP001151287">
    <property type="component" value="Unassembled WGS sequence"/>
</dbReference>
<dbReference type="InterPro" id="IPR016140">
    <property type="entry name" value="Bifunc_inhib/LTP/seed_store"/>
</dbReference>
<sequence length="149" mass="15867">MERILRRRFLALLILVAAAVATTQTKAQNLPCVNELAACSKYYNDTSLTPTQECCDPLDHAVKNEISCVCAVFTNPSLQKQLGINVQTGMGLLSRCNITGADPNVCTSAPPASPPKASVPPPPPSGVSFGAEWIGFTTFISLILLFNMA</sequence>
<dbReference type="OrthoDB" id="690947at2759"/>